<evidence type="ECO:0000313" key="2">
    <source>
        <dbReference type="Proteomes" id="UP000712600"/>
    </source>
</evidence>
<comment type="caution">
    <text evidence="1">The sequence shown here is derived from an EMBL/GenBank/DDBJ whole genome shotgun (WGS) entry which is preliminary data.</text>
</comment>
<dbReference type="EMBL" id="QGKX02000004">
    <property type="protein sequence ID" value="KAF3602641.1"/>
    <property type="molecule type" value="Genomic_DNA"/>
</dbReference>
<accession>A0A8S9SLS2</accession>
<sequence length="84" mass="9465">MADDHSFYQLILRGAAPIVAMDRKLPNTHLSFPKHSSSPCVFSLWKLDHVGEGRTEVAQLIATSVTKEHRFQSYVATSGPRWLQ</sequence>
<protein>
    <submittedName>
        <fullName evidence="1">Uncharacterized protein</fullName>
    </submittedName>
</protein>
<dbReference type="AlphaFoldDB" id="A0A8S9SLS2"/>
<organism evidence="1 2">
    <name type="scientific">Brassica cretica</name>
    <name type="common">Mustard</name>
    <dbReference type="NCBI Taxonomy" id="69181"/>
    <lineage>
        <taxon>Eukaryota</taxon>
        <taxon>Viridiplantae</taxon>
        <taxon>Streptophyta</taxon>
        <taxon>Embryophyta</taxon>
        <taxon>Tracheophyta</taxon>
        <taxon>Spermatophyta</taxon>
        <taxon>Magnoliopsida</taxon>
        <taxon>eudicotyledons</taxon>
        <taxon>Gunneridae</taxon>
        <taxon>Pentapetalae</taxon>
        <taxon>rosids</taxon>
        <taxon>malvids</taxon>
        <taxon>Brassicales</taxon>
        <taxon>Brassicaceae</taxon>
        <taxon>Brassiceae</taxon>
        <taxon>Brassica</taxon>
    </lineage>
</organism>
<name>A0A8S9SLS2_BRACR</name>
<proteinExistence type="predicted"/>
<reference evidence="1" key="1">
    <citation type="submission" date="2019-12" db="EMBL/GenBank/DDBJ databases">
        <title>Genome sequencing and annotation of Brassica cretica.</title>
        <authorList>
            <person name="Studholme D.J."/>
            <person name="Sarris P."/>
        </authorList>
    </citation>
    <scope>NUCLEOTIDE SEQUENCE</scope>
    <source>
        <strain evidence="1">PFS-109/04</strain>
        <tissue evidence="1">Leaf</tissue>
    </source>
</reference>
<evidence type="ECO:0000313" key="1">
    <source>
        <dbReference type="EMBL" id="KAF3602641.1"/>
    </source>
</evidence>
<dbReference type="Proteomes" id="UP000712600">
    <property type="component" value="Unassembled WGS sequence"/>
</dbReference>
<gene>
    <name evidence="1" type="ORF">F2Q69_00036665</name>
</gene>